<dbReference type="CDD" id="cd24068">
    <property type="entry name" value="ASKHA_NBD_ROK_FnNanK-like"/>
    <property type="match status" value="1"/>
</dbReference>
<comment type="similarity">
    <text evidence="1">Belongs to the ROK (NagC/XylR) family.</text>
</comment>
<evidence type="ECO:0000313" key="2">
    <source>
        <dbReference type="EMBL" id="MET3643786.1"/>
    </source>
</evidence>
<dbReference type="Pfam" id="PF00480">
    <property type="entry name" value="ROK"/>
    <property type="match status" value="1"/>
</dbReference>
<proteinExistence type="inferred from homology"/>
<dbReference type="Proteomes" id="UP001549055">
    <property type="component" value="Unassembled WGS sequence"/>
</dbReference>
<dbReference type="PANTHER" id="PTHR18964">
    <property type="entry name" value="ROK (REPRESSOR, ORF, KINASE) FAMILY"/>
    <property type="match status" value="1"/>
</dbReference>
<dbReference type="InterPro" id="IPR000600">
    <property type="entry name" value="ROK"/>
</dbReference>
<protein>
    <submittedName>
        <fullName evidence="2">NBD/HSP70 family sugar kinase</fullName>
    </submittedName>
</protein>
<keyword evidence="2" id="KW-0418">Kinase</keyword>
<evidence type="ECO:0000313" key="3">
    <source>
        <dbReference type="Proteomes" id="UP001549055"/>
    </source>
</evidence>
<name>A0ABV2JIQ5_9STRE</name>
<reference evidence="2 3" key="1">
    <citation type="submission" date="2024-06" db="EMBL/GenBank/DDBJ databases">
        <title>Genomic Encyclopedia of Type Strains, Phase IV (KMG-IV): sequencing the most valuable type-strain genomes for metagenomic binning, comparative biology and taxonomic classification.</title>
        <authorList>
            <person name="Goeker M."/>
        </authorList>
    </citation>
    <scope>NUCLEOTIDE SEQUENCE [LARGE SCALE GENOMIC DNA]</scope>
    <source>
        <strain evidence="2 3">DSM 15349</strain>
    </source>
</reference>
<gene>
    <name evidence="2" type="ORF">ABID27_000403</name>
</gene>
<accession>A0ABV2JIQ5</accession>
<comment type="caution">
    <text evidence="2">The sequence shown here is derived from an EMBL/GenBank/DDBJ whole genome shotgun (WGS) entry which is preliminary data.</text>
</comment>
<keyword evidence="2" id="KW-0808">Transferase</keyword>
<organism evidence="2 3">
    <name type="scientific">Streptococcus gallinaceus</name>
    <dbReference type="NCBI Taxonomy" id="165758"/>
    <lineage>
        <taxon>Bacteria</taxon>
        <taxon>Bacillati</taxon>
        <taxon>Bacillota</taxon>
        <taxon>Bacilli</taxon>
        <taxon>Lactobacillales</taxon>
        <taxon>Streptococcaceae</taxon>
        <taxon>Streptococcus</taxon>
    </lineage>
</organism>
<dbReference type="RefSeq" id="WP_354279871.1">
    <property type="nucleotide sequence ID" value="NZ_JBEPMK010000001.1"/>
</dbReference>
<keyword evidence="3" id="KW-1185">Reference proteome</keyword>
<evidence type="ECO:0000256" key="1">
    <source>
        <dbReference type="ARBA" id="ARBA00006479"/>
    </source>
</evidence>
<sequence>MKVYVAIDIGGTSIKYGLIDEEENLIEGHEKPTQAHLGGPHILAKVADIVASYKQDHEVLGICISSAGMVDPDKGEIFYSGPQIPNYAGTRFKHDLEEKFGIPCEIENDVNCAGLAEVMSGNAMGANIAICLTIGTGIGGCLVIDKQVFHGFSNSACEVGYMHLPGGTFQDLASTSALVQYVADQHGQSKEHWNGKRIFREATEGNPYCIEGIDRMVDYLAQGIANICYVTNPQKVVLGGGIMAQEALLKPKIRVAVNKYLVSSLADKTELVFAHHRNTAGMFGAYYHFKIQQENRK</sequence>
<dbReference type="GO" id="GO:0016301">
    <property type="term" value="F:kinase activity"/>
    <property type="evidence" value="ECO:0007669"/>
    <property type="project" value="UniProtKB-KW"/>
</dbReference>
<dbReference type="PANTHER" id="PTHR18964:SF165">
    <property type="entry name" value="BETA-GLUCOSIDE KINASE"/>
    <property type="match status" value="1"/>
</dbReference>
<dbReference type="Gene3D" id="3.30.420.40">
    <property type="match status" value="2"/>
</dbReference>
<dbReference type="EMBL" id="JBEPMK010000001">
    <property type="protein sequence ID" value="MET3643786.1"/>
    <property type="molecule type" value="Genomic_DNA"/>
</dbReference>
<dbReference type="InterPro" id="IPR043129">
    <property type="entry name" value="ATPase_NBD"/>
</dbReference>
<dbReference type="SUPFAM" id="SSF53067">
    <property type="entry name" value="Actin-like ATPase domain"/>
    <property type="match status" value="1"/>
</dbReference>